<reference evidence="1 2" key="1">
    <citation type="journal article" date="2022" name="bioRxiv">
        <title>The genome of the oomycete Peronosclerospora sorghi, a cosmopolitan pathogen of maize and sorghum, is inflated with dispersed pseudogenes.</title>
        <authorList>
            <person name="Fletcher K."/>
            <person name="Martin F."/>
            <person name="Isakeit T."/>
            <person name="Cavanaugh K."/>
            <person name="Magill C."/>
            <person name="Michelmore R."/>
        </authorList>
    </citation>
    <scope>NUCLEOTIDE SEQUENCE [LARGE SCALE GENOMIC DNA]</scope>
    <source>
        <strain evidence="1">P6</strain>
    </source>
</reference>
<name>A0ACC0WKH8_9STRA</name>
<proteinExistence type="predicted"/>
<gene>
    <name evidence="1" type="ORF">PsorP6_017657</name>
</gene>
<dbReference type="Proteomes" id="UP001163321">
    <property type="component" value="Chromosome 11"/>
</dbReference>
<evidence type="ECO:0000313" key="1">
    <source>
        <dbReference type="EMBL" id="KAI9919359.1"/>
    </source>
</evidence>
<evidence type="ECO:0000313" key="2">
    <source>
        <dbReference type="Proteomes" id="UP001163321"/>
    </source>
</evidence>
<accession>A0ACC0WKH8</accession>
<sequence length="518" mass="57323">MATKTMENVVKSVSDAVHPPPPKAVASRKRIFTFQKRWLHTLPIIERSLSETEVNARVLKSVCASGRASSASVPGGDEMKQDVIVCMLCEEPASKRELTKVWSRSNCRRGRIENHLMSKHPEFMRLLRYKREAEGDLAVQIFLQSLRDGRCNARTEINHGLYSQLSAECAARASSSGGELMKRELRGEYAHLRDLRQDVAESHRKRLKVEETAPSAKPLPTMTPAVYSAENANALAPFDPCQVAVLFPQWQTIFFNKLVVVTGGDNKAVASVATQLWLLGANVLITFTTLSAMDAFNTKHNSRFPDSTESEENPRGIMLPVVVSFRSKKEITDWCNTIALKYQRVDFLLNYVGPDLVDSISSKDLRSGLPKNELMVSSVYRAPVSFALGDAVMTLIEALNESMSSCCFPDPTAADDGWQHQASNGTIVNVVAAEDDLVIESLVKQVAVKLQPRNIQVNCVLLPWRHDGACFQDATTLSHSILFLLSPFSRLLSGSVLRVQQIETSSSTSASARRKSNT</sequence>
<dbReference type="EMBL" id="CM047590">
    <property type="protein sequence ID" value="KAI9919359.1"/>
    <property type="molecule type" value="Genomic_DNA"/>
</dbReference>
<keyword evidence="2" id="KW-1185">Reference proteome</keyword>
<protein>
    <submittedName>
        <fullName evidence="1">Uncharacterized protein</fullName>
    </submittedName>
</protein>
<organism evidence="1 2">
    <name type="scientific">Peronosclerospora sorghi</name>
    <dbReference type="NCBI Taxonomy" id="230839"/>
    <lineage>
        <taxon>Eukaryota</taxon>
        <taxon>Sar</taxon>
        <taxon>Stramenopiles</taxon>
        <taxon>Oomycota</taxon>
        <taxon>Peronosporomycetes</taxon>
        <taxon>Peronosporales</taxon>
        <taxon>Peronosporaceae</taxon>
        <taxon>Peronosclerospora</taxon>
    </lineage>
</organism>
<comment type="caution">
    <text evidence="1">The sequence shown here is derived from an EMBL/GenBank/DDBJ whole genome shotgun (WGS) entry which is preliminary data.</text>
</comment>